<proteinExistence type="predicted"/>
<organism evidence="1 2">
    <name type="scientific">Rhizobium mesoamericanum STM3625</name>
    <dbReference type="NCBI Taxonomy" id="1211777"/>
    <lineage>
        <taxon>Bacteria</taxon>
        <taxon>Pseudomonadati</taxon>
        <taxon>Pseudomonadota</taxon>
        <taxon>Alphaproteobacteria</taxon>
        <taxon>Hyphomicrobiales</taxon>
        <taxon>Rhizobiaceae</taxon>
        <taxon>Rhizobium/Agrobacterium group</taxon>
        <taxon>Rhizobium</taxon>
    </lineage>
</organism>
<dbReference type="AlphaFoldDB" id="K0PT08"/>
<protein>
    <submittedName>
        <fullName evidence="1">Uncharacterized protein</fullName>
    </submittedName>
</protein>
<name>K0PT08_9HYPH</name>
<keyword evidence="2" id="KW-1185">Reference proteome</keyword>
<gene>
    <name evidence="1" type="ORF">BN77_1385</name>
</gene>
<comment type="caution">
    <text evidence="1">The sequence shown here is derived from an EMBL/GenBank/DDBJ whole genome shotgun (WGS) entry which is preliminary data.</text>
</comment>
<dbReference type="EMBL" id="CANI01000002">
    <property type="protein sequence ID" value="CCM74267.1"/>
    <property type="molecule type" value="Genomic_DNA"/>
</dbReference>
<dbReference type="HOGENOM" id="CLU_1814279_0_0_5"/>
<sequence>MMEGMEALPIRPPTALLHDKELAVALVARSALQCGSSSYSTTRGRAPHALIPFTTAGQFQLVKRFCEGCFGITSGFGVVAPDGEEGLGMFKRDRTKSFRGASFPRSARALLQGRPSCPGLNTLLMLFLNIGPRSDQLGTFAR</sequence>
<evidence type="ECO:0000313" key="2">
    <source>
        <dbReference type="Proteomes" id="UP000009319"/>
    </source>
</evidence>
<dbReference type="Proteomes" id="UP000009319">
    <property type="component" value="Unassembled WGS sequence"/>
</dbReference>
<reference evidence="1 2" key="1">
    <citation type="journal article" date="2013" name="Genome Announc.">
        <title>Draft Genome Sequence of Rhizobium mesoamericanum STM3625, a Nitrogen-Fixing Symbiont of Mimosa pudica Isolated in French Guiana (South America).</title>
        <authorList>
            <person name="Moulin L."/>
            <person name="Mornico D."/>
            <person name="Melkonian R."/>
            <person name="Klonowska A."/>
        </authorList>
    </citation>
    <scope>NUCLEOTIDE SEQUENCE [LARGE SCALE GENOMIC DNA]</scope>
    <source>
        <strain evidence="1 2">STM3625</strain>
    </source>
</reference>
<accession>K0PT08</accession>
<evidence type="ECO:0000313" key="1">
    <source>
        <dbReference type="EMBL" id="CCM74267.1"/>
    </source>
</evidence>